<evidence type="ECO:0000256" key="1">
    <source>
        <dbReference type="SAM" id="Coils"/>
    </source>
</evidence>
<protein>
    <recommendedName>
        <fullName evidence="3">26S proteasome regulatory subunit Rpn7 N-terminal domain-containing protein</fullName>
    </recommendedName>
</protein>
<gene>
    <name evidence="4" type="ORF">DBRI00130_LOCUS19410</name>
</gene>
<keyword evidence="1" id="KW-0175">Coiled coil</keyword>
<feature type="coiled-coil region" evidence="1">
    <location>
        <begin position="121"/>
        <end position="155"/>
    </location>
</feature>
<organism evidence="4">
    <name type="scientific">Ditylum brightwellii</name>
    <dbReference type="NCBI Taxonomy" id="49249"/>
    <lineage>
        <taxon>Eukaryota</taxon>
        <taxon>Sar</taxon>
        <taxon>Stramenopiles</taxon>
        <taxon>Ochrophyta</taxon>
        <taxon>Bacillariophyta</taxon>
        <taxon>Mediophyceae</taxon>
        <taxon>Lithodesmiophycidae</taxon>
        <taxon>Lithodesmiales</taxon>
        <taxon>Lithodesmiaceae</taxon>
        <taxon>Ditylum</taxon>
    </lineage>
</organism>
<evidence type="ECO:0000256" key="2">
    <source>
        <dbReference type="SAM" id="MobiDB-lite"/>
    </source>
</evidence>
<reference evidence="4" key="1">
    <citation type="submission" date="2021-01" db="EMBL/GenBank/DDBJ databases">
        <authorList>
            <person name="Corre E."/>
            <person name="Pelletier E."/>
            <person name="Niang G."/>
            <person name="Scheremetjew M."/>
            <person name="Finn R."/>
            <person name="Kale V."/>
            <person name="Holt S."/>
            <person name="Cochrane G."/>
            <person name="Meng A."/>
            <person name="Brown T."/>
            <person name="Cohen L."/>
        </authorList>
    </citation>
    <scope>NUCLEOTIDE SEQUENCE</scope>
    <source>
        <strain evidence="4">GSO104</strain>
    </source>
</reference>
<dbReference type="EMBL" id="HBNS01024631">
    <property type="protein sequence ID" value="CAE4615796.1"/>
    <property type="molecule type" value="Transcribed_RNA"/>
</dbReference>
<evidence type="ECO:0000313" key="4">
    <source>
        <dbReference type="EMBL" id="CAE4615796.1"/>
    </source>
</evidence>
<dbReference type="InterPro" id="IPR045135">
    <property type="entry name" value="Rpn7_N"/>
</dbReference>
<feature type="region of interest" description="Disordered" evidence="2">
    <location>
        <begin position="1"/>
        <end position="45"/>
    </location>
</feature>
<dbReference type="AlphaFoldDB" id="A0A6V2GTI3"/>
<dbReference type="Pfam" id="PF10602">
    <property type="entry name" value="RPN7"/>
    <property type="match status" value="1"/>
</dbReference>
<feature type="domain" description="26S proteasome regulatory subunit Rpn7 N-terminal" evidence="3">
    <location>
        <begin position="122"/>
        <end position="218"/>
    </location>
</feature>
<evidence type="ECO:0000259" key="3">
    <source>
        <dbReference type="Pfam" id="PF10602"/>
    </source>
</evidence>
<accession>A0A6V2GTI3</accession>
<proteinExistence type="predicted"/>
<name>A0A6V2GTI3_9STRA</name>
<sequence length="222" mass="23648">MGGNKQEDDTSSMDVDTPTPAAPVHKKKKGIVTPSASSETASKYPDMSLAQSIHALVMMASTPGGAEPKLDAEGAKAAGIADDLNSTVMAKVGGSEVENPSLYRQLKSTLQWEGQPNCLSEEELNAMEESHTKKLSELEEKVEDASENAGDMEVLEARFDVARFAAKSLSKEAALEAYDKVLNLPKLSSGKTIDALMESARVASFHGDTKKGSELIDRVSCD</sequence>